<evidence type="ECO:0000313" key="1">
    <source>
        <dbReference type="EMBL" id="KAK6737129.1"/>
    </source>
</evidence>
<dbReference type="Proteomes" id="UP001303046">
    <property type="component" value="Unassembled WGS sequence"/>
</dbReference>
<gene>
    <name evidence="1" type="primary">Necator_chrII.g7471</name>
    <name evidence="1" type="ORF">RB195_019677</name>
</gene>
<accession>A0ABR1CG23</accession>
<protein>
    <submittedName>
        <fullName evidence="1">Uncharacterized protein</fullName>
    </submittedName>
</protein>
<dbReference type="EMBL" id="JAVFWL010000002">
    <property type="protein sequence ID" value="KAK6737129.1"/>
    <property type="molecule type" value="Genomic_DNA"/>
</dbReference>
<name>A0ABR1CG23_NECAM</name>
<comment type="caution">
    <text evidence="1">The sequence shown here is derived from an EMBL/GenBank/DDBJ whole genome shotgun (WGS) entry which is preliminary data.</text>
</comment>
<organism evidence="1 2">
    <name type="scientific">Necator americanus</name>
    <name type="common">Human hookworm</name>
    <dbReference type="NCBI Taxonomy" id="51031"/>
    <lineage>
        <taxon>Eukaryota</taxon>
        <taxon>Metazoa</taxon>
        <taxon>Ecdysozoa</taxon>
        <taxon>Nematoda</taxon>
        <taxon>Chromadorea</taxon>
        <taxon>Rhabditida</taxon>
        <taxon>Rhabditina</taxon>
        <taxon>Rhabditomorpha</taxon>
        <taxon>Strongyloidea</taxon>
        <taxon>Ancylostomatidae</taxon>
        <taxon>Bunostominae</taxon>
        <taxon>Necator</taxon>
    </lineage>
</organism>
<keyword evidence="2" id="KW-1185">Reference proteome</keyword>
<proteinExistence type="predicted"/>
<evidence type="ECO:0000313" key="2">
    <source>
        <dbReference type="Proteomes" id="UP001303046"/>
    </source>
</evidence>
<sequence length="181" mass="20797">MDDLSQNTQAIRPVLLRSQLARICAPTLHTKSSGGCGKAEVHNFCFPVPSSLHKLVRLSIYHIRVSDRYSSITRRGSSPLMPTEFATVLDAIVHHLLGRKRKKTKIALQYLCSMIPQQLRSHLINVEHFFGRRIGTDNWMSLRSTFYLVEKFLKHMLGECSLFFFFKCVAFVRVKTRISKS</sequence>
<reference evidence="1 2" key="1">
    <citation type="submission" date="2023-08" db="EMBL/GenBank/DDBJ databases">
        <title>A Necator americanus chromosomal reference genome.</title>
        <authorList>
            <person name="Ilik V."/>
            <person name="Petrzelkova K.J."/>
            <person name="Pardy F."/>
            <person name="Fuh T."/>
            <person name="Niatou-Singa F.S."/>
            <person name="Gouil Q."/>
            <person name="Baker L."/>
            <person name="Ritchie M.E."/>
            <person name="Jex A.R."/>
            <person name="Gazzola D."/>
            <person name="Li H."/>
            <person name="Toshio Fujiwara R."/>
            <person name="Zhan B."/>
            <person name="Aroian R.V."/>
            <person name="Pafco B."/>
            <person name="Schwarz E.M."/>
        </authorList>
    </citation>
    <scope>NUCLEOTIDE SEQUENCE [LARGE SCALE GENOMIC DNA]</scope>
    <source>
        <strain evidence="1 2">Aroian</strain>
        <tissue evidence="1">Whole animal</tissue>
    </source>
</reference>